<evidence type="ECO:0000256" key="1">
    <source>
        <dbReference type="SAM" id="Phobius"/>
    </source>
</evidence>
<reference evidence="2" key="1">
    <citation type="journal article" date="2020" name="Nature">
        <title>Giant virus diversity and host interactions through global metagenomics.</title>
        <authorList>
            <person name="Schulz F."/>
            <person name="Roux S."/>
            <person name="Paez-Espino D."/>
            <person name="Jungbluth S."/>
            <person name="Walsh D.A."/>
            <person name="Denef V.J."/>
            <person name="McMahon K.D."/>
            <person name="Konstantinidis K.T."/>
            <person name="Eloe-Fadrosh E.A."/>
            <person name="Kyrpides N.C."/>
            <person name="Woyke T."/>
        </authorList>
    </citation>
    <scope>NUCLEOTIDE SEQUENCE</scope>
    <source>
        <strain evidence="2">GVMAG-M-3300023184-101</strain>
    </source>
</reference>
<accession>A0A6C0HG09</accession>
<keyword evidence="1" id="KW-1133">Transmembrane helix</keyword>
<dbReference type="AlphaFoldDB" id="A0A6C0HG09"/>
<organism evidence="2">
    <name type="scientific">viral metagenome</name>
    <dbReference type="NCBI Taxonomy" id="1070528"/>
    <lineage>
        <taxon>unclassified sequences</taxon>
        <taxon>metagenomes</taxon>
        <taxon>organismal metagenomes</taxon>
    </lineage>
</organism>
<feature type="transmembrane region" description="Helical" evidence="1">
    <location>
        <begin position="6"/>
        <end position="22"/>
    </location>
</feature>
<evidence type="ECO:0000313" key="2">
    <source>
        <dbReference type="EMBL" id="QHT79394.1"/>
    </source>
</evidence>
<keyword evidence="1" id="KW-0812">Transmembrane</keyword>
<dbReference type="EMBL" id="MN739949">
    <property type="protein sequence ID" value="QHT79394.1"/>
    <property type="molecule type" value="Genomic_DNA"/>
</dbReference>
<keyword evidence="1" id="KW-0472">Membrane</keyword>
<proteinExistence type="predicted"/>
<sequence length="73" mass="8840">MSKRLLHLLTIGLIILLGIYLYQKYTFRENFQSKTRETLGKWRKLKRNTIKYRDNFIGSMVYKIKSTLRKAKL</sequence>
<name>A0A6C0HG09_9ZZZZ</name>
<protein>
    <submittedName>
        <fullName evidence="2">Uncharacterized protein</fullName>
    </submittedName>
</protein>